<reference evidence="2" key="1">
    <citation type="journal article" date="2014" name="Int. J. Syst. Evol. Microbiol.">
        <title>Complete genome sequence of Corynebacterium casei LMG S-19264T (=DSM 44701T), isolated from a smear-ripened cheese.</title>
        <authorList>
            <consortium name="US DOE Joint Genome Institute (JGI-PGF)"/>
            <person name="Walter F."/>
            <person name="Albersmeier A."/>
            <person name="Kalinowski J."/>
            <person name="Ruckert C."/>
        </authorList>
    </citation>
    <scope>NUCLEOTIDE SEQUENCE</scope>
    <source>
        <strain evidence="2">KCTC 32337</strain>
    </source>
</reference>
<accession>A0A8H9IEI4</accession>
<feature type="transmembrane region" description="Helical" evidence="1">
    <location>
        <begin position="7"/>
        <end position="25"/>
    </location>
</feature>
<evidence type="ECO:0000313" key="2">
    <source>
        <dbReference type="EMBL" id="GGZ80380.1"/>
    </source>
</evidence>
<feature type="transmembrane region" description="Helical" evidence="1">
    <location>
        <begin position="133"/>
        <end position="152"/>
    </location>
</feature>
<reference evidence="2" key="2">
    <citation type="submission" date="2020-09" db="EMBL/GenBank/DDBJ databases">
        <authorList>
            <person name="Sun Q."/>
            <person name="Kim S."/>
        </authorList>
    </citation>
    <scope>NUCLEOTIDE SEQUENCE</scope>
    <source>
        <strain evidence="2">KCTC 32337</strain>
    </source>
</reference>
<feature type="transmembrane region" description="Helical" evidence="1">
    <location>
        <begin position="80"/>
        <end position="97"/>
    </location>
</feature>
<feature type="transmembrane region" description="Helical" evidence="1">
    <location>
        <begin position="206"/>
        <end position="226"/>
    </location>
</feature>
<dbReference type="AlphaFoldDB" id="A0A8H9IEI4"/>
<feature type="transmembrane region" description="Helical" evidence="1">
    <location>
        <begin position="104"/>
        <end position="121"/>
    </location>
</feature>
<gene>
    <name evidence="2" type="ORF">GCM10011274_42870</name>
</gene>
<feature type="transmembrane region" description="Helical" evidence="1">
    <location>
        <begin position="31"/>
        <end position="48"/>
    </location>
</feature>
<keyword evidence="1" id="KW-1133">Transmembrane helix</keyword>
<evidence type="ECO:0000313" key="3">
    <source>
        <dbReference type="Proteomes" id="UP000622604"/>
    </source>
</evidence>
<keyword evidence="1" id="KW-0812">Transmembrane</keyword>
<dbReference type="EMBL" id="BMZC01000017">
    <property type="protein sequence ID" value="GGZ80380.1"/>
    <property type="molecule type" value="Genomic_DNA"/>
</dbReference>
<proteinExistence type="predicted"/>
<organism evidence="2 3">
    <name type="scientific">Paraglaciecola chathamensis</name>
    <dbReference type="NCBI Taxonomy" id="368405"/>
    <lineage>
        <taxon>Bacteria</taxon>
        <taxon>Pseudomonadati</taxon>
        <taxon>Pseudomonadota</taxon>
        <taxon>Gammaproteobacteria</taxon>
        <taxon>Alteromonadales</taxon>
        <taxon>Alteromonadaceae</taxon>
        <taxon>Paraglaciecola</taxon>
    </lineage>
</organism>
<evidence type="ECO:0000256" key="1">
    <source>
        <dbReference type="SAM" id="Phobius"/>
    </source>
</evidence>
<comment type="caution">
    <text evidence="2">The sequence shown here is derived from an EMBL/GenBank/DDBJ whole genome shotgun (WGS) entry which is preliminary data.</text>
</comment>
<feature type="transmembrane region" description="Helical" evidence="1">
    <location>
        <begin position="173"/>
        <end position="194"/>
    </location>
</feature>
<protein>
    <submittedName>
        <fullName evidence="2">Uncharacterized protein</fullName>
    </submittedName>
</protein>
<name>A0A8H9IEI4_9ALTE</name>
<dbReference type="Proteomes" id="UP000622604">
    <property type="component" value="Unassembled WGS sequence"/>
</dbReference>
<keyword evidence="1" id="KW-0472">Membrane</keyword>
<sequence>MLVRAYLPKIMTALFGGLFIAAGILTFNNAVLFDLLFIGVLVFTAIICRKDINVLGVITIIFLLRTFEEITWLYLGDSNLTKFVIYPSCIIISFYLRYDWAAKIFLYIGILASTTELYWLYEDYQAPQIYWNMTLVAITLISRNLIFSRVSITEHYLSKIMRLEAKSINLDWIIYRLYGLSLILQIIVILEYLIRHLFGASELVLFYYSSAYAIRAISTLSIWAIFNESYKQLAPKSLKA</sequence>
<feature type="transmembrane region" description="Helical" evidence="1">
    <location>
        <begin position="55"/>
        <end position="74"/>
    </location>
</feature>
<dbReference type="RefSeq" id="WP_007990806.1">
    <property type="nucleotide sequence ID" value="NZ_BMZC01000017.1"/>
</dbReference>